<reference evidence="2" key="1">
    <citation type="submission" date="2018-01" db="EMBL/GenBank/DDBJ databases">
        <title>An insight into the sialome of Amazonian anophelines.</title>
        <authorList>
            <person name="Ribeiro J.M."/>
            <person name="Scarpassa V."/>
            <person name="Calvo E."/>
        </authorList>
    </citation>
    <scope>NUCLEOTIDE SEQUENCE</scope>
</reference>
<dbReference type="AlphaFoldDB" id="A0A2M4DRM8"/>
<feature type="region of interest" description="Disordered" evidence="1">
    <location>
        <begin position="80"/>
        <end position="107"/>
    </location>
</feature>
<sequence>MMLLLLLFPSVRVVPFLPFSCARFIHTNRRRRHRLPGLRGLETLDWRFDVFNRVLSVPVQEGSRFFFCCSSSSNTDLCAQAQQTTGQRNTRERPREDKSRSKRRRGR</sequence>
<evidence type="ECO:0000256" key="1">
    <source>
        <dbReference type="SAM" id="MobiDB-lite"/>
    </source>
</evidence>
<evidence type="ECO:0000313" key="2">
    <source>
        <dbReference type="EMBL" id="MBW80225.1"/>
    </source>
</evidence>
<protein>
    <submittedName>
        <fullName evidence="2">Putative secreted protein</fullName>
    </submittedName>
</protein>
<name>A0A2M4DRM8_ANODA</name>
<feature type="compositionally biased region" description="Basic and acidic residues" evidence="1">
    <location>
        <begin position="89"/>
        <end position="99"/>
    </location>
</feature>
<accession>A0A2M4DRM8</accession>
<proteinExistence type="predicted"/>
<dbReference type="EMBL" id="GGFL01016047">
    <property type="protein sequence ID" value="MBW80225.1"/>
    <property type="molecule type" value="Transcribed_RNA"/>
</dbReference>
<organism evidence="2">
    <name type="scientific">Anopheles darlingi</name>
    <name type="common">Mosquito</name>
    <dbReference type="NCBI Taxonomy" id="43151"/>
    <lineage>
        <taxon>Eukaryota</taxon>
        <taxon>Metazoa</taxon>
        <taxon>Ecdysozoa</taxon>
        <taxon>Arthropoda</taxon>
        <taxon>Hexapoda</taxon>
        <taxon>Insecta</taxon>
        <taxon>Pterygota</taxon>
        <taxon>Neoptera</taxon>
        <taxon>Endopterygota</taxon>
        <taxon>Diptera</taxon>
        <taxon>Nematocera</taxon>
        <taxon>Culicoidea</taxon>
        <taxon>Culicidae</taxon>
        <taxon>Anophelinae</taxon>
        <taxon>Anopheles</taxon>
    </lineage>
</organism>